<name>A0A8K0Y1F9_9RHOB</name>
<dbReference type="InterPro" id="IPR040079">
    <property type="entry name" value="Glutathione_S-Trfase"/>
</dbReference>
<keyword evidence="4" id="KW-1185">Reference proteome</keyword>
<protein>
    <submittedName>
        <fullName evidence="3">Glutathione S-transferase family protein</fullName>
    </submittedName>
</protein>
<dbReference type="CDD" id="cd03207">
    <property type="entry name" value="GST_C_8"/>
    <property type="match status" value="1"/>
</dbReference>
<dbReference type="PROSITE" id="PS50405">
    <property type="entry name" value="GST_CTER"/>
    <property type="match status" value="1"/>
</dbReference>
<comment type="caution">
    <text evidence="3">The sequence shown here is derived from an EMBL/GenBank/DDBJ whole genome shotgun (WGS) entry which is preliminary data.</text>
</comment>
<accession>A0A8K0Y1F9</accession>
<dbReference type="AlphaFoldDB" id="A0A8K0Y1F9"/>
<evidence type="ECO:0000313" key="3">
    <source>
        <dbReference type="EMBL" id="MBL4915979.1"/>
    </source>
</evidence>
<dbReference type="SUPFAM" id="SSF52833">
    <property type="entry name" value="Thioredoxin-like"/>
    <property type="match status" value="1"/>
</dbReference>
<feature type="domain" description="GST N-terminal" evidence="1">
    <location>
        <begin position="1"/>
        <end position="91"/>
    </location>
</feature>
<dbReference type="SFLD" id="SFLDG00358">
    <property type="entry name" value="Main_(cytGST)"/>
    <property type="match status" value="1"/>
</dbReference>
<dbReference type="SUPFAM" id="SSF47616">
    <property type="entry name" value="GST C-terminal domain-like"/>
    <property type="match status" value="1"/>
</dbReference>
<dbReference type="PROSITE" id="PS50404">
    <property type="entry name" value="GST_NTER"/>
    <property type="match status" value="1"/>
</dbReference>
<dbReference type="InterPro" id="IPR036282">
    <property type="entry name" value="Glutathione-S-Trfase_C_sf"/>
</dbReference>
<feature type="domain" description="GST C-terminal" evidence="2">
    <location>
        <begin position="95"/>
        <end position="219"/>
    </location>
</feature>
<dbReference type="Gene3D" id="1.20.1050.10">
    <property type="match status" value="1"/>
</dbReference>
<dbReference type="Pfam" id="PF13409">
    <property type="entry name" value="GST_N_2"/>
    <property type="match status" value="1"/>
</dbReference>
<dbReference type="RefSeq" id="WP_202686643.1">
    <property type="nucleotide sequence ID" value="NZ_JAESVN010000001.1"/>
</dbReference>
<dbReference type="PANTHER" id="PTHR44051">
    <property type="entry name" value="GLUTATHIONE S-TRANSFERASE-RELATED"/>
    <property type="match status" value="1"/>
</dbReference>
<dbReference type="Gene3D" id="3.40.30.10">
    <property type="entry name" value="Glutaredoxin"/>
    <property type="match status" value="1"/>
</dbReference>
<reference evidence="3" key="1">
    <citation type="submission" date="2021-01" db="EMBL/GenBank/DDBJ databases">
        <title>Tabrizicola alba sp. nov. a motile alkaliphilic bacterium isolated from a soda lake.</title>
        <authorList>
            <person name="Szuroczki S."/>
            <person name="Abbaszade G."/>
            <person name="Schumann P."/>
            <person name="Toth E."/>
        </authorList>
    </citation>
    <scope>NUCLEOTIDE SEQUENCE</scope>
    <source>
        <strain evidence="3">DMG-N-6</strain>
    </source>
</reference>
<dbReference type="Pfam" id="PF00043">
    <property type="entry name" value="GST_C"/>
    <property type="match status" value="1"/>
</dbReference>
<proteinExistence type="predicted"/>
<dbReference type="Proteomes" id="UP000648908">
    <property type="component" value="Unassembled WGS sequence"/>
</dbReference>
<evidence type="ECO:0000259" key="2">
    <source>
        <dbReference type="PROSITE" id="PS50405"/>
    </source>
</evidence>
<dbReference type="PANTHER" id="PTHR44051:SF8">
    <property type="entry name" value="GLUTATHIONE S-TRANSFERASE GSTA"/>
    <property type="match status" value="1"/>
</dbReference>
<dbReference type="InterPro" id="IPR010987">
    <property type="entry name" value="Glutathione-S-Trfase_C-like"/>
</dbReference>
<evidence type="ECO:0000259" key="1">
    <source>
        <dbReference type="PROSITE" id="PS50404"/>
    </source>
</evidence>
<dbReference type="InterPro" id="IPR004046">
    <property type="entry name" value="GST_C"/>
</dbReference>
<dbReference type="EMBL" id="JAESVN010000001">
    <property type="protein sequence ID" value="MBL4915979.1"/>
    <property type="molecule type" value="Genomic_DNA"/>
</dbReference>
<dbReference type="SFLD" id="SFLDS00019">
    <property type="entry name" value="Glutathione_Transferase_(cytos"/>
    <property type="match status" value="1"/>
</dbReference>
<gene>
    <name evidence="3" type="ORF">JL811_01990</name>
</gene>
<dbReference type="SFLD" id="SFLDG01150">
    <property type="entry name" value="Main.1:_Beta-like"/>
    <property type="match status" value="1"/>
</dbReference>
<sequence>MLTIHGVYRSRATRPLWLLEELGLPFTHVPVMQAYRLADPMAADAPAHTATAAFRRLNPQGTIPVMEDGGMVLTESLAITLHIARNHGGALAPKDAIEAAETDQWMLFGATALENPGLDLMFTLARGEAETPEGAARMAAAVAALERPLTRLETHLKGRDWLLGGRFTVADLMLAECLRYGQSHAPLLAPFPLSSAWLARCQARPAFVTMMKRRAEEPA</sequence>
<organism evidence="3 4">
    <name type="scientific">Szabonella alba</name>
    <dbReference type="NCBI Taxonomy" id="2804194"/>
    <lineage>
        <taxon>Bacteria</taxon>
        <taxon>Pseudomonadati</taxon>
        <taxon>Pseudomonadota</taxon>
        <taxon>Alphaproteobacteria</taxon>
        <taxon>Rhodobacterales</taxon>
        <taxon>Paracoccaceae</taxon>
        <taxon>Szabonella</taxon>
    </lineage>
</organism>
<dbReference type="CDD" id="cd03046">
    <property type="entry name" value="GST_N_GTT1_like"/>
    <property type="match status" value="1"/>
</dbReference>
<dbReference type="InterPro" id="IPR036249">
    <property type="entry name" value="Thioredoxin-like_sf"/>
</dbReference>
<evidence type="ECO:0000313" key="4">
    <source>
        <dbReference type="Proteomes" id="UP000648908"/>
    </source>
</evidence>
<dbReference type="InterPro" id="IPR004045">
    <property type="entry name" value="Glutathione_S-Trfase_N"/>
</dbReference>